<dbReference type="InterPro" id="IPR051704">
    <property type="entry name" value="FAD_aromatic-hydroxylase"/>
</dbReference>
<dbReference type="Proteomes" id="UP000199416">
    <property type="component" value="Unassembled WGS sequence"/>
</dbReference>
<dbReference type="PANTHER" id="PTHR46865:SF2">
    <property type="entry name" value="MONOOXYGENASE"/>
    <property type="match status" value="1"/>
</dbReference>
<proteinExistence type="predicted"/>
<sequence length="405" mass="42431">MTTVLVSGAGVAGPALAWWLHRRGLVPTVVERRPALRAGDGGHAVDLFGPAVEVVARMGLADAVRDARTRTETLAWVRPGRRPVEVDVEALSAGVSDRHVEVLRGDLVSLLVAATRDDVEYVLGDEVTALTDSGSGVEVTLASGAQRVVDLVVGADGLHSGVRRLVFGEVPELFLGGYLAVFSLPWEQLGGRALALADVGRSVALYGVGDGSRARAVLLLRTDRELPVDHRDLAGQRELVREAFGDLGWEVPRLLRALPEAEDFYLDAISQVRMDTWSRGRVTLVGDAGYCPGPAVGGGTSLAVVGAHLLAAAVAGAGRDPAAGLAAYERAMAEPVRQSRRIGPAVLRTLVPGSRAQARLTPLVLRSLASLPGPLRRRLTSYGGGPARMLDAVVLPASPGPAVSS</sequence>
<dbReference type="AlphaFoldDB" id="A0A1G6LQZ1"/>
<organism evidence="2 3">
    <name type="scientific">Geodermatophilus telluris</name>
    <dbReference type="NCBI Taxonomy" id="1190417"/>
    <lineage>
        <taxon>Bacteria</taxon>
        <taxon>Bacillati</taxon>
        <taxon>Actinomycetota</taxon>
        <taxon>Actinomycetes</taxon>
        <taxon>Geodermatophilales</taxon>
        <taxon>Geodermatophilaceae</taxon>
        <taxon>Geodermatophilus</taxon>
    </lineage>
</organism>
<name>A0A1G6LQZ1_9ACTN</name>
<evidence type="ECO:0000313" key="2">
    <source>
        <dbReference type="EMBL" id="SDC45708.1"/>
    </source>
</evidence>
<dbReference type="STRING" id="1190417.SAMN05660690_1513"/>
<dbReference type="Gene3D" id="3.30.9.10">
    <property type="entry name" value="D-Amino Acid Oxidase, subunit A, domain 2"/>
    <property type="match status" value="1"/>
</dbReference>
<accession>A0A1G6LQZ1</accession>
<keyword evidence="3" id="KW-1185">Reference proteome</keyword>
<dbReference type="OrthoDB" id="3356051at2"/>
<dbReference type="RefSeq" id="WP_091364801.1">
    <property type="nucleotide sequence ID" value="NZ_FMZF01000002.1"/>
</dbReference>
<dbReference type="EMBL" id="FMZF01000002">
    <property type="protein sequence ID" value="SDC45708.1"/>
    <property type="molecule type" value="Genomic_DNA"/>
</dbReference>
<dbReference type="Pfam" id="PF01494">
    <property type="entry name" value="FAD_binding_3"/>
    <property type="match status" value="1"/>
</dbReference>
<feature type="domain" description="FAD-binding" evidence="1">
    <location>
        <begin position="2"/>
        <end position="331"/>
    </location>
</feature>
<dbReference type="PRINTS" id="PR00420">
    <property type="entry name" value="RNGMNOXGNASE"/>
</dbReference>
<gene>
    <name evidence="2" type="ORF">SAMN05660690_1513</name>
</gene>
<dbReference type="InterPro" id="IPR002938">
    <property type="entry name" value="FAD-bd"/>
</dbReference>
<dbReference type="GO" id="GO:0071949">
    <property type="term" value="F:FAD binding"/>
    <property type="evidence" value="ECO:0007669"/>
    <property type="project" value="InterPro"/>
</dbReference>
<reference evidence="3" key="1">
    <citation type="submission" date="2016-10" db="EMBL/GenBank/DDBJ databases">
        <authorList>
            <person name="Varghese N."/>
            <person name="Submissions S."/>
        </authorList>
    </citation>
    <scope>NUCLEOTIDE SEQUENCE [LARGE SCALE GENOMIC DNA]</scope>
    <source>
        <strain evidence="3">DSM 45421</strain>
    </source>
</reference>
<evidence type="ECO:0000313" key="3">
    <source>
        <dbReference type="Proteomes" id="UP000199416"/>
    </source>
</evidence>
<evidence type="ECO:0000259" key="1">
    <source>
        <dbReference type="Pfam" id="PF01494"/>
    </source>
</evidence>
<dbReference type="PANTHER" id="PTHR46865">
    <property type="entry name" value="OXIDOREDUCTASE-RELATED"/>
    <property type="match status" value="1"/>
</dbReference>
<dbReference type="Gene3D" id="3.50.50.60">
    <property type="entry name" value="FAD/NAD(P)-binding domain"/>
    <property type="match status" value="1"/>
</dbReference>
<dbReference type="SUPFAM" id="SSF51905">
    <property type="entry name" value="FAD/NAD(P)-binding domain"/>
    <property type="match status" value="1"/>
</dbReference>
<dbReference type="InterPro" id="IPR036188">
    <property type="entry name" value="FAD/NAD-bd_sf"/>
</dbReference>
<protein>
    <submittedName>
        <fullName evidence="2">2-polyprenyl-6-methoxyphenol hydroxylase</fullName>
    </submittedName>
</protein>